<dbReference type="AlphaFoldDB" id="A0A9X1U3R1"/>
<dbReference type="Pfam" id="PF02350">
    <property type="entry name" value="Epimerase_2"/>
    <property type="match status" value="1"/>
</dbReference>
<comment type="similarity">
    <text evidence="3 5">Belongs to the UDP-N-acetylglucosamine 2-epimerase family.</text>
</comment>
<reference evidence="7" key="1">
    <citation type="submission" date="2022-01" db="EMBL/GenBank/DDBJ databases">
        <authorList>
            <person name="Jo J.-H."/>
            <person name="Im W.-T."/>
        </authorList>
    </citation>
    <scope>NUCLEOTIDE SEQUENCE</scope>
    <source>
        <strain evidence="7">G124</strain>
    </source>
</reference>
<dbReference type="PANTHER" id="PTHR43174:SF2">
    <property type="entry name" value="UDP-N-ACETYLGLUCOSAMINE 2-EPIMERASE"/>
    <property type="match status" value="1"/>
</dbReference>
<organism evidence="7 8">
    <name type="scientific">Sphingomonas cremea</name>
    <dbReference type="NCBI Taxonomy" id="2904799"/>
    <lineage>
        <taxon>Bacteria</taxon>
        <taxon>Pseudomonadati</taxon>
        <taxon>Pseudomonadota</taxon>
        <taxon>Alphaproteobacteria</taxon>
        <taxon>Sphingomonadales</taxon>
        <taxon>Sphingomonadaceae</taxon>
        <taxon>Sphingomonas</taxon>
    </lineage>
</organism>
<comment type="caution">
    <text evidence="7">The sequence shown here is derived from an EMBL/GenBank/DDBJ whole genome shotgun (WGS) entry which is preliminary data.</text>
</comment>
<dbReference type="InterPro" id="IPR029767">
    <property type="entry name" value="WecB-like"/>
</dbReference>
<keyword evidence="8" id="KW-1185">Reference proteome</keyword>
<comment type="catalytic activity">
    <reaction evidence="2">
        <text>UDP-N-acetyl-alpha-D-glucosamine = UDP-N-acetyl-alpha-D-mannosamine</text>
        <dbReference type="Rhea" id="RHEA:17213"/>
        <dbReference type="ChEBI" id="CHEBI:57705"/>
        <dbReference type="ChEBI" id="CHEBI:68623"/>
        <dbReference type="EC" id="5.1.3.14"/>
    </reaction>
</comment>
<dbReference type="Gene3D" id="3.40.50.2000">
    <property type="entry name" value="Glycogen Phosphorylase B"/>
    <property type="match status" value="2"/>
</dbReference>
<gene>
    <name evidence="7" type="primary">wecB</name>
    <name evidence="7" type="ORF">LVY65_00035</name>
</gene>
<dbReference type="EMBL" id="JAKFGM010000001">
    <property type="protein sequence ID" value="MCF2513461.1"/>
    <property type="molecule type" value="Genomic_DNA"/>
</dbReference>
<dbReference type="SUPFAM" id="SSF53756">
    <property type="entry name" value="UDP-Glycosyltransferase/glycogen phosphorylase"/>
    <property type="match status" value="1"/>
</dbReference>
<evidence type="ECO:0000313" key="7">
    <source>
        <dbReference type="EMBL" id="MCF2513461.1"/>
    </source>
</evidence>
<evidence type="ECO:0000259" key="6">
    <source>
        <dbReference type="Pfam" id="PF02350"/>
    </source>
</evidence>
<dbReference type="NCBIfam" id="TIGR00236">
    <property type="entry name" value="wecB"/>
    <property type="match status" value="1"/>
</dbReference>
<protein>
    <recommendedName>
        <fullName evidence="4">UDP-N-acetylglucosamine 2-epimerase (non-hydrolyzing)</fullName>
        <ecNumber evidence="4">5.1.3.14</ecNumber>
    </recommendedName>
</protein>
<dbReference type="RefSeq" id="WP_235065973.1">
    <property type="nucleotide sequence ID" value="NZ_JAKFGM010000001.1"/>
</dbReference>
<proteinExistence type="inferred from homology"/>
<evidence type="ECO:0000256" key="4">
    <source>
        <dbReference type="ARBA" id="ARBA00038858"/>
    </source>
</evidence>
<feature type="domain" description="UDP-N-acetylglucosamine 2-epimerase" evidence="6">
    <location>
        <begin position="45"/>
        <end position="367"/>
    </location>
</feature>
<dbReference type="EC" id="5.1.3.14" evidence="4"/>
<name>A0A9X1U3R1_9SPHN</name>
<dbReference type="CDD" id="cd03786">
    <property type="entry name" value="GTB_UDP-GlcNAc_2-Epimerase"/>
    <property type="match status" value="1"/>
</dbReference>
<dbReference type="PANTHER" id="PTHR43174">
    <property type="entry name" value="UDP-N-ACETYLGLUCOSAMINE 2-EPIMERASE"/>
    <property type="match status" value="1"/>
</dbReference>
<dbReference type="InterPro" id="IPR003331">
    <property type="entry name" value="UDP_GlcNAc_Epimerase_2_dom"/>
</dbReference>
<evidence type="ECO:0000256" key="1">
    <source>
        <dbReference type="ARBA" id="ARBA00023235"/>
    </source>
</evidence>
<evidence type="ECO:0000256" key="5">
    <source>
        <dbReference type="RuleBase" id="RU003513"/>
    </source>
</evidence>
<sequence length="385" mass="41871">MKRRAPKPGGKLREYRIALVVGTRPEAIKLSPVAHALARLGEPPSLFVTGQHPGLELGDHRLQGFECISLNCPGQPDPVHHSDIVRAALKRLLPLDPPDLLIVQGDTSSALGGALAARELGIMLAHVEAGLRTHDPTMPWPEEQNRVTIDRLSDLLFAPTSANAHNLRRERVNGKIHVTGNSGMDALAALVGPLPPKPKRQWWPRRRFRMLVTCHRRENWGAGLDGLSEALVDLGMKQVRSDVLLPPNPKITERLTDLLGGQDGIRLISPLSHSATVQAMREVDLILSDSGGMQEEAPALGVPLLVLREKTERPEALACGSIELVGTDAGRIVAAVDRLRRHRSQLRAMSQAMLPFGDGHSGPRIAAHCLAFLGSQGFNRQTCRA</sequence>
<evidence type="ECO:0000256" key="2">
    <source>
        <dbReference type="ARBA" id="ARBA00036080"/>
    </source>
</evidence>
<dbReference type="Proteomes" id="UP001139410">
    <property type="component" value="Unassembled WGS sequence"/>
</dbReference>
<dbReference type="GO" id="GO:0008761">
    <property type="term" value="F:UDP-N-acetylglucosamine 2-epimerase activity"/>
    <property type="evidence" value="ECO:0007669"/>
    <property type="project" value="UniProtKB-EC"/>
</dbReference>
<evidence type="ECO:0000256" key="3">
    <source>
        <dbReference type="ARBA" id="ARBA00038209"/>
    </source>
</evidence>
<keyword evidence="1 5" id="KW-0413">Isomerase</keyword>
<accession>A0A9X1U3R1</accession>
<evidence type="ECO:0000313" key="8">
    <source>
        <dbReference type="Proteomes" id="UP001139410"/>
    </source>
</evidence>